<dbReference type="InterPro" id="IPR045851">
    <property type="entry name" value="AMP-bd_C_sf"/>
</dbReference>
<evidence type="ECO:0000313" key="4">
    <source>
        <dbReference type="EMBL" id="NQV66819.1"/>
    </source>
</evidence>
<dbReference type="InterPro" id="IPR042099">
    <property type="entry name" value="ANL_N_sf"/>
</dbReference>
<keyword evidence="1" id="KW-0472">Membrane</keyword>
<dbReference type="InterPro" id="IPR020845">
    <property type="entry name" value="AMP-binding_CS"/>
</dbReference>
<proteinExistence type="predicted"/>
<dbReference type="GO" id="GO:0006631">
    <property type="term" value="P:fatty acid metabolic process"/>
    <property type="evidence" value="ECO:0007669"/>
    <property type="project" value="TreeGrafter"/>
</dbReference>
<dbReference type="AlphaFoldDB" id="A0A972W0K5"/>
<dbReference type="PANTHER" id="PTHR43201">
    <property type="entry name" value="ACYL-COA SYNTHETASE"/>
    <property type="match status" value="1"/>
</dbReference>
<name>A0A972W0K5_9GAMM</name>
<dbReference type="PANTHER" id="PTHR43201:SF32">
    <property type="entry name" value="2-SUCCINYLBENZOATE--COA LIGASE, CHLOROPLASTIC_PEROXISOMAL"/>
    <property type="match status" value="1"/>
</dbReference>
<dbReference type="Pfam" id="PF00501">
    <property type="entry name" value="AMP-binding"/>
    <property type="match status" value="1"/>
</dbReference>
<dbReference type="InterPro" id="IPR025110">
    <property type="entry name" value="AMP-bd_C"/>
</dbReference>
<dbReference type="Pfam" id="PF13193">
    <property type="entry name" value="AMP-binding_C"/>
    <property type="match status" value="1"/>
</dbReference>
<dbReference type="GO" id="GO:0031956">
    <property type="term" value="F:medium-chain fatty acid-CoA ligase activity"/>
    <property type="evidence" value="ECO:0007669"/>
    <property type="project" value="TreeGrafter"/>
</dbReference>
<evidence type="ECO:0000313" key="5">
    <source>
        <dbReference type="Proteomes" id="UP000754644"/>
    </source>
</evidence>
<reference evidence="4" key="1">
    <citation type="submission" date="2020-05" db="EMBL/GenBank/DDBJ databases">
        <title>Sulfur intermediates as new biogeochemical hubs in an aquatic model microbial ecosystem.</title>
        <authorList>
            <person name="Vigneron A."/>
        </authorList>
    </citation>
    <scope>NUCLEOTIDE SEQUENCE</scope>
    <source>
        <strain evidence="4">Bin.250</strain>
    </source>
</reference>
<dbReference type="PROSITE" id="PS00455">
    <property type="entry name" value="AMP_BINDING"/>
    <property type="match status" value="1"/>
</dbReference>
<organism evidence="4 5">
    <name type="scientific">SAR86 cluster bacterium</name>
    <dbReference type="NCBI Taxonomy" id="2030880"/>
    <lineage>
        <taxon>Bacteria</taxon>
        <taxon>Pseudomonadati</taxon>
        <taxon>Pseudomonadota</taxon>
        <taxon>Gammaproteobacteria</taxon>
        <taxon>SAR86 cluster</taxon>
    </lineage>
</organism>
<feature type="domain" description="AMP-dependent synthetase/ligase" evidence="2">
    <location>
        <begin position="49"/>
        <end position="419"/>
    </location>
</feature>
<evidence type="ECO:0000256" key="1">
    <source>
        <dbReference type="SAM" id="Phobius"/>
    </source>
</evidence>
<keyword evidence="4" id="KW-0436">Ligase</keyword>
<gene>
    <name evidence="4" type="ORF">HQ497_15775</name>
</gene>
<feature type="transmembrane region" description="Helical" evidence="1">
    <location>
        <begin position="103"/>
        <end position="124"/>
    </location>
</feature>
<accession>A0A972W0K5</accession>
<keyword evidence="1" id="KW-0812">Transmembrane</keyword>
<keyword evidence="1" id="KW-1133">Transmembrane helix</keyword>
<comment type="caution">
    <text evidence="4">The sequence shown here is derived from an EMBL/GenBank/DDBJ whole genome shotgun (WGS) entry which is preliminary data.</text>
</comment>
<evidence type="ECO:0000259" key="2">
    <source>
        <dbReference type="Pfam" id="PF00501"/>
    </source>
</evidence>
<evidence type="ECO:0000259" key="3">
    <source>
        <dbReference type="Pfam" id="PF13193"/>
    </source>
</evidence>
<dbReference type="Proteomes" id="UP000754644">
    <property type="component" value="Unassembled WGS sequence"/>
</dbReference>
<dbReference type="SUPFAM" id="SSF56801">
    <property type="entry name" value="Acetyl-CoA synthetase-like"/>
    <property type="match status" value="1"/>
</dbReference>
<dbReference type="EMBL" id="JABMOJ010000588">
    <property type="protein sequence ID" value="NQV66819.1"/>
    <property type="molecule type" value="Genomic_DNA"/>
</dbReference>
<dbReference type="Gene3D" id="3.40.50.12780">
    <property type="entry name" value="N-terminal domain of ligase-like"/>
    <property type="match status" value="1"/>
</dbReference>
<sequence length="559" mass="60639">MPDKPLSRADALKQLTAPGQPFAMQLVDIGGNPCRVYVNAPNSLRELFAENRSDETFFVYEDERYSFEDMYQRAATIAATLVNDYGVGRGDRIAIAMRNYPEWIMAFTAITSIGAIAVAMNALWGPEEMAYGLSHSGARLVFADQERVDRLARCEPSLNIDIIGVRLKEPVASGVRLISDILATPAAMPTAEIDPDEDTLILYTSGSTGHPKGAVSSHRAVISALLSWEIDAAASALINNTEPLVLPYQIATLLGVPLFHVAGSHAVYLSCYRSQRKLVGMYKWDVETAAELIEREQIASFVAPAAMTGDLVEAALRTQRDLSSLLVVGGGGAPRAPDQVKRIATTFKQAIPNTGWGMTETNAIGTGISGQDYLDRPSSSGRVAAVLDVAIMDEAGNHLPQGQRGELMVRGTSMIRGYWDNPAANASSFTDGWFHTGDVAYLDEEDFVFIVDRLKQLIIRGGENIGCGEVEAALLNHPDVIEASVYGVPDERLGEEIGATVYVRQAVDEEALRGFLVDHLARFKIPRYISSTFAVLPRIASGKIDKIELRAKHGKALGL</sequence>
<dbReference type="Gene3D" id="3.30.300.30">
    <property type="match status" value="1"/>
</dbReference>
<protein>
    <submittedName>
        <fullName evidence="4">Acyl--CoA ligase</fullName>
    </submittedName>
</protein>
<feature type="domain" description="AMP-binding enzyme C-terminal" evidence="3">
    <location>
        <begin position="469"/>
        <end position="543"/>
    </location>
</feature>
<dbReference type="InterPro" id="IPR000873">
    <property type="entry name" value="AMP-dep_synth/lig_dom"/>
</dbReference>